<comment type="similarity">
    <text evidence="2">Belongs to the outer membrane factor (OMF) (TC 1.B.17) family.</text>
</comment>
<keyword evidence="8" id="KW-0732">Signal</keyword>
<dbReference type="PANTHER" id="PTHR30026">
    <property type="entry name" value="OUTER MEMBRANE PROTEIN TOLC"/>
    <property type="match status" value="1"/>
</dbReference>
<feature type="signal peptide" evidence="8">
    <location>
        <begin position="1"/>
        <end position="17"/>
    </location>
</feature>
<evidence type="ECO:0000313" key="10">
    <source>
        <dbReference type="Proteomes" id="UP000538666"/>
    </source>
</evidence>
<evidence type="ECO:0000256" key="8">
    <source>
        <dbReference type="SAM" id="SignalP"/>
    </source>
</evidence>
<dbReference type="PANTHER" id="PTHR30026:SF20">
    <property type="entry name" value="OUTER MEMBRANE PROTEIN TOLC"/>
    <property type="match status" value="1"/>
</dbReference>
<dbReference type="InterPro" id="IPR003423">
    <property type="entry name" value="OMP_efflux"/>
</dbReference>
<evidence type="ECO:0000256" key="6">
    <source>
        <dbReference type="ARBA" id="ARBA00023136"/>
    </source>
</evidence>
<protein>
    <submittedName>
        <fullName evidence="9">Outer membrane protein TolC</fullName>
    </submittedName>
</protein>
<reference evidence="9 10" key="1">
    <citation type="submission" date="2020-08" db="EMBL/GenBank/DDBJ databases">
        <title>Genomic Encyclopedia of Type Strains, Phase IV (KMG-IV): sequencing the most valuable type-strain genomes for metagenomic binning, comparative biology and taxonomic classification.</title>
        <authorList>
            <person name="Goeker M."/>
        </authorList>
    </citation>
    <scope>NUCLEOTIDE SEQUENCE [LARGE SCALE GENOMIC DNA]</scope>
    <source>
        <strain evidence="9 10">DSM 103733</strain>
    </source>
</reference>
<name>A0A841JZM2_9BACT</name>
<dbReference type="Pfam" id="PF02321">
    <property type="entry name" value="OEP"/>
    <property type="match status" value="1"/>
</dbReference>
<evidence type="ECO:0000256" key="4">
    <source>
        <dbReference type="ARBA" id="ARBA00022452"/>
    </source>
</evidence>
<comment type="caution">
    <text evidence="9">The sequence shown here is derived from an EMBL/GenBank/DDBJ whole genome shotgun (WGS) entry which is preliminary data.</text>
</comment>
<dbReference type="Gene3D" id="1.20.1600.10">
    <property type="entry name" value="Outer membrane efflux proteins (OEP)"/>
    <property type="match status" value="1"/>
</dbReference>
<dbReference type="GO" id="GO:0009279">
    <property type="term" value="C:cell outer membrane"/>
    <property type="evidence" value="ECO:0007669"/>
    <property type="project" value="UniProtKB-SubCell"/>
</dbReference>
<feature type="chain" id="PRO_5032320150" evidence="8">
    <location>
        <begin position="18"/>
        <end position="450"/>
    </location>
</feature>
<proteinExistence type="inferred from homology"/>
<dbReference type="AlphaFoldDB" id="A0A841JZM2"/>
<gene>
    <name evidence="9" type="ORF">HNQ77_003107</name>
</gene>
<dbReference type="Proteomes" id="UP000538666">
    <property type="component" value="Unassembled WGS sequence"/>
</dbReference>
<comment type="subcellular location">
    <subcellularLocation>
        <location evidence="1">Cell outer membrane</location>
    </subcellularLocation>
</comment>
<dbReference type="InterPro" id="IPR051906">
    <property type="entry name" value="TolC-like"/>
</dbReference>
<dbReference type="RefSeq" id="WP_050061726.1">
    <property type="nucleotide sequence ID" value="NZ_JACHEK010000006.1"/>
</dbReference>
<evidence type="ECO:0000313" key="9">
    <source>
        <dbReference type="EMBL" id="MBB6145149.1"/>
    </source>
</evidence>
<dbReference type="GO" id="GO:0015562">
    <property type="term" value="F:efflux transmembrane transporter activity"/>
    <property type="evidence" value="ECO:0007669"/>
    <property type="project" value="InterPro"/>
</dbReference>
<keyword evidence="5" id="KW-0812">Transmembrane</keyword>
<evidence type="ECO:0000256" key="1">
    <source>
        <dbReference type="ARBA" id="ARBA00004442"/>
    </source>
</evidence>
<dbReference type="GO" id="GO:1990281">
    <property type="term" value="C:efflux pump complex"/>
    <property type="evidence" value="ECO:0007669"/>
    <property type="project" value="TreeGrafter"/>
</dbReference>
<dbReference type="GO" id="GO:0015288">
    <property type="term" value="F:porin activity"/>
    <property type="evidence" value="ECO:0007669"/>
    <property type="project" value="TreeGrafter"/>
</dbReference>
<dbReference type="OrthoDB" id="109229at2"/>
<keyword evidence="10" id="KW-1185">Reference proteome</keyword>
<keyword evidence="3" id="KW-0813">Transport</keyword>
<keyword evidence="7" id="KW-0998">Cell outer membrane</keyword>
<evidence type="ECO:0000256" key="2">
    <source>
        <dbReference type="ARBA" id="ARBA00007613"/>
    </source>
</evidence>
<sequence>MVATLATALLVATGMPAQTTIAAPAPSSNDTKETLVLTLQDAITRAQASDPEYAASAGDRGIAHLDRNIGRAALLPVVTYHNQYLYTQPNGLKNQAGQGASAQDAPRFIANNAIREYASQALVTETISAVNFAESKRADAASAKAEADLEIARRKLVLTVASAYYTVVAEDQSVHVAQRAADEAQSFVELTGKLEAGREVAHADGVKANLGLQQRQRDLADAQLAAEKARLELGVLLLPDPRTPYRLADSDLIPPALPVREDIESAAAKRNPELKSALEALRMSKDEVAAARAAYLPDLTLNYSYGIDAPQFAVNGPAGVQNLGYSASVTLDIPVWDWFATHDRVKQSELRQQVAQTQLTATQKKLIADLTEYYSEAKVASDELASLNLSAKTAEDSLRLTKLRYGAGEATALEVVDAENAATQADTASADSDLRYRVALANLQTLTGTL</sequence>
<dbReference type="SUPFAM" id="SSF56954">
    <property type="entry name" value="Outer membrane efflux proteins (OEP)"/>
    <property type="match status" value="1"/>
</dbReference>
<organism evidence="9 10">
    <name type="scientific">Silvibacterium bohemicum</name>
    <dbReference type="NCBI Taxonomy" id="1577686"/>
    <lineage>
        <taxon>Bacteria</taxon>
        <taxon>Pseudomonadati</taxon>
        <taxon>Acidobacteriota</taxon>
        <taxon>Terriglobia</taxon>
        <taxon>Terriglobales</taxon>
        <taxon>Acidobacteriaceae</taxon>
        <taxon>Silvibacterium</taxon>
    </lineage>
</organism>
<evidence type="ECO:0000256" key="7">
    <source>
        <dbReference type="ARBA" id="ARBA00023237"/>
    </source>
</evidence>
<keyword evidence="6" id="KW-0472">Membrane</keyword>
<evidence type="ECO:0000256" key="5">
    <source>
        <dbReference type="ARBA" id="ARBA00022692"/>
    </source>
</evidence>
<keyword evidence="4" id="KW-1134">Transmembrane beta strand</keyword>
<dbReference type="EMBL" id="JACHEK010000006">
    <property type="protein sequence ID" value="MBB6145149.1"/>
    <property type="molecule type" value="Genomic_DNA"/>
</dbReference>
<accession>A0A841JZM2</accession>
<evidence type="ECO:0000256" key="3">
    <source>
        <dbReference type="ARBA" id="ARBA00022448"/>
    </source>
</evidence>